<keyword evidence="11" id="KW-1185">Reference proteome</keyword>
<dbReference type="GO" id="GO:0008270">
    <property type="term" value="F:zinc ion binding"/>
    <property type="evidence" value="ECO:0007669"/>
    <property type="project" value="UniProtKB-KW"/>
</dbReference>
<dbReference type="Pfam" id="PF02176">
    <property type="entry name" value="zf-TRAF"/>
    <property type="match status" value="1"/>
</dbReference>
<dbReference type="EMBL" id="JARQWQ010000035">
    <property type="protein sequence ID" value="KAK2560798.1"/>
    <property type="molecule type" value="Genomic_DNA"/>
</dbReference>
<evidence type="ECO:0000256" key="1">
    <source>
        <dbReference type="ARBA" id="ARBA00022574"/>
    </source>
</evidence>
<evidence type="ECO:0000313" key="11">
    <source>
        <dbReference type="Proteomes" id="UP001249851"/>
    </source>
</evidence>
<dbReference type="PROSITE" id="PS50089">
    <property type="entry name" value="ZF_RING_2"/>
    <property type="match status" value="1"/>
</dbReference>
<dbReference type="SUPFAM" id="SSF49599">
    <property type="entry name" value="TRAF domain-like"/>
    <property type="match status" value="1"/>
</dbReference>
<feature type="domain" description="TRAF-type" evidence="9">
    <location>
        <begin position="149"/>
        <end position="196"/>
    </location>
</feature>
<keyword evidence="2 6" id="KW-0479">Metal-binding</keyword>
<dbReference type="InterPro" id="IPR001680">
    <property type="entry name" value="WD40_rpt"/>
</dbReference>
<dbReference type="InterPro" id="IPR015943">
    <property type="entry name" value="WD40/YVTN_repeat-like_dom_sf"/>
</dbReference>
<dbReference type="InterPro" id="IPR001841">
    <property type="entry name" value="Znf_RING"/>
</dbReference>
<dbReference type="SUPFAM" id="SSF57850">
    <property type="entry name" value="RING/U-box"/>
    <property type="match status" value="1"/>
</dbReference>
<protein>
    <submittedName>
        <fullName evidence="10">E3 ubiquitin-protein ligase TRAF7</fullName>
    </submittedName>
</protein>
<evidence type="ECO:0000256" key="5">
    <source>
        <dbReference type="ARBA" id="ARBA00022833"/>
    </source>
</evidence>
<dbReference type="InterPro" id="IPR001293">
    <property type="entry name" value="Znf_TRAF"/>
</dbReference>
<dbReference type="Pfam" id="PF00400">
    <property type="entry name" value="WD40"/>
    <property type="match status" value="4"/>
</dbReference>
<dbReference type="InterPro" id="IPR017907">
    <property type="entry name" value="Znf_RING_CS"/>
</dbReference>
<evidence type="ECO:0000259" key="9">
    <source>
        <dbReference type="PROSITE" id="PS50145"/>
    </source>
</evidence>
<feature type="repeat" description="WD" evidence="7">
    <location>
        <begin position="538"/>
        <end position="570"/>
    </location>
</feature>
<evidence type="ECO:0000256" key="7">
    <source>
        <dbReference type="PROSITE-ProRule" id="PRU00221"/>
    </source>
</evidence>
<keyword evidence="5 6" id="KW-0862">Zinc</keyword>
<accession>A0AAD9QGD0</accession>
<dbReference type="SMART" id="SM00504">
    <property type="entry name" value="Ubox"/>
    <property type="match status" value="1"/>
</dbReference>
<proteinExistence type="predicted"/>
<dbReference type="GO" id="GO:0004842">
    <property type="term" value="F:ubiquitin-protein transferase activity"/>
    <property type="evidence" value="ECO:0007669"/>
    <property type="project" value="InterPro"/>
</dbReference>
<evidence type="ECO:0000259" key="8">
    <source>
        <dbReference type="PROSITE" id="PS50089"/>
    </source>
</evidence>
<dbReference type="GO" id="GO:0000027">
    <property type="term" value="P:ribosomal large subunit assembly"/>
    <property type="evidence" value="ECO:0007669"/>
    <property type="project" value="TreeGrafter"/>
</dbReference>
<dbReference type="InterPro" id="IPR003613">
    <property type="entry name" value="Ubox_domain"/>
</dbReference>
<dbReference type="InterPro" id="IPR027370">
    <property type="entry name" value="Znf-RING_euk"/>
</dbReference>
<dbReference type="SMART" id="SM00320">
    <property type="entry name" value="WD40"/>
    <property type="match status" value="6"/>
</dbReference>
<organism evidence="10 11">
    <name type="scientific">Acropora cervicornis</name>
    <name type="common">Staghorn coral</name>
    <dbReference type="NCBI Taxonomy" id="6130"/>
    <lineage>
        <taxon>Eukaryota</taxon>
        <taxon>Metazoa</taxon>
        <taxon>Cnidaria</taxon>
        <taxon>Anthozoa</taxon>
        <taxon>Hexacorallia</taxon>
        <taxon>Scleractinia</taxon>
        <taxon>Astrocoeniina</taxon>
        <taxon>Acroporidae</taxon>
        <taxon>Acropora</taxon>
    </lineage>
</organism>
<dbReference type="PANTHER" id="PTHR19848:SF6">
    <property type="entry name" value="E3 UBIQUITIN-PROTEIN LIGASE TRAF7"/>
    <property type="match status" value="1"/>
</dbReference>
<sequence>MKSLHSGVTTGSYLRCVNKTNMCDNNNIQKVGDMSPTKFVVTPSESLKCPICKEIFNDPVISTQCGHTFCRNCIRNGASITGNSTSKCPLDGTTLLRLHLVSNLAVKGQIEDLLIYCRHGLTRSSSDEDFEIDSAGCQEKILFGQRADHEETCEFAIVPCPNSSNQCGKFQRRTLEDHLKICTQYRCQYSVKGCEYVGTKQAVVEHEQNFNHKSSTHGPMLQVSRLVETVEDLSFQVEQLTVLLKRSSLYREMSVTSIPEILNSSQSPSPDESGVSYSYGPKSLVRLKPAAVVSTHQDAWSHRGAIWSLVSRGHRLFSAGGDRVIKVWNMENVRQAKCTEIHTMCVGGGKLYSAGSDQAIISWNLENLTLHRRVENAHNNVICAIIYNGKYLFTSSHSCIKVWDASNLQEVHEMPDLHHWVRALALDVRREKLFSGSHNVVHIWDAIGSFCLRGTIDHSLGSVYSLATTRHFIIVGTYNQNIHLYDVNTYQSIKALVGHIGTVTALAPAVTGKLFFSASYDTTVQVWNLDTMLPMQTLSRHEGSVNCVVIHKDMLLSGSEDMEIKYFKAE</sequence>
<dbReference type="Pfam" id="PF13445">
    <property type="entry name" value="zf-RING_UBOX"/>
    <property type="match status" value="1"/>
</dbReference>
<evidence type="ECO:0000313" key="10">
    <source>
        <dbReference type="EMBL" id="KAK2560798.1"/>
    </source>
</evidence>
<keyword evidence="1 7" id="KW-0853">WD repeat</keyword>
<dbReference type="SMART" id="SM00184">
    <property type="entry name" value="RING"/>
    <property type="match status" value="1"/>
</dbReference>
<dbReference type="Gene3D" id="2.130.10.10">
    <property type="entry name" value="YVTN repeat-like/Quinoprotein amine dehydrogenase"/>
    <property type="match status" value="2"/>
</dbReference>
<feature type="zinc finger region" description="TRAF-type" evidence="6">
    <location>
        <begin position="149"/>
        <end position="196"/>
    </location>
</feature>
<dbReference type="GO" id="GO:0007219">
    <property type="term" value="P:Notch signaling pathway"/>
    <property type="evidence" value="ECO:0007669"/>
    <property type="project" value="TreeGrafter"/>
</dbReference>
<feature type="domain" description="RING-type" evidence="8">
    <location>
        <begin position="49"/>
        <end position="91"/>
    </location>
</feature>
<dbReference type="PROSITE" id="PS00518">
    <property type="entry name" value="ZF_RING_1"/>
    <property type="match status" value="1"/>
</dbReference>
<dbReference type="AlphaFoldDB" id="A0AAD9QGD0"/>
<dbReference type="Proteomes" id="UP001249851">
    <property type="component" value="Unassembled WGS sequence"/>
</dbReference>
<name>A0AAD9QGD0_ACRCE</name>
<evidence type="ECO:0000256" key="3">
    <source>
        <dbReference type="ARBA" id="ARBA00022737"/>
    </source>
</evidence>
<dbReference type="CDD" id="cd00200">
    <property type="entry name" value="WD40"/>
    <property type="match status" value="1"/>
</dbReference>
<dbReference type="PROSITE" id="PS50294">
    <property type="entry name" value="WD_REPEATS_REGION"/>
    <property type="match status" value="2"/>
</dbReference>
<comment type="caution">
    <text evidence="10">The sequence shown here is derived from an EMBL/GenBank/DDBJ whole genome shotgun (WGS) entry which is preliminary data.</text>
</comment>
<gene>
    <name evidence="10" type="ORF">P5673_016601</name>
</gene>
<dbReference type="GO" id="GO:0005730">
    <property type="term" value="C:nucleolus"/>
    <property type="evidence" value="ECO:0007669"/>
    <property type="project" value="TreeGrafter"/>
</dbReference>
<keyword evidence="4 6" id="KW-0863">Zinc-finger</keyword>
<dbReference type="Gene3D" id="3.30.40.10">
    <property type="entry name" value="Zinc/RING finger domain, C3HC4 (zinc finger)"/>
    <property type="match status" value="2"/>
</dbReference>
<reference evidence="10" key="2">
    <citation type="journal article" date="2023" name="Science">
        <title>Genomic signatures of disease resistance in endangered staghorn corals.</title>
        <authorList>
            <person name="Vollmer S.V."/>
            <person name="Selwyn J.D."/>
            <person name="Despard B.A."/>
            <person name="Roesel C.L."/>
        </authorList>
    </citation>
    <scope>NUCLEOTIDE SEQUENCE</scope>
    <source>
        <strain evidence="10">K2</strain>
    </source>
</reference>
<dbReference type="InterPro" id="IPR011047">
    <property type="entry name" value="Quinoprotein_ADH-like_sf"/>
</dbReference>
<dbReference type="PROSITE" id="PS50145">
    <property type="entry name" value="ZF_TRAF"/>
    <property type="match status" value="1"/>
</dbReference>
<dbReference type="GO" id="GO:0016567">
    <property type="term" value="P:protein ubiquitination"/>
    <property type="evidence" value="ECO:0007669"/>
    <property type="project" value="InterPro"/>
</dbReference>
<dbReference type="PROSITE" id="PS50082">
    <property type="entry name" value="WD_REPEATS_2"/>
    <property type="match status" value="2"/>
</dbReference>
<evidence type="ECO:0000256" key="6">
    <source>
        <dbReference type="PROSITE-ProRule" id="PRU00207"/>
    </source>
</evidence>
<feature type="repeat" description="WD" evidence="7">
    <location>
        <begin position="496"/>
        <end position="537"/>
    </location>
</feature>
<reference evidence="10" key="1">
    <citation type="journal article" date="2023" name="G3 (Bethesda)">
        <title>Whole genome assembly and annotation of the endangered Caribbean coral Acropora cervicornis.</title>
        <authorList>
            <person name="Selwyn J.D."/>
            <person name="Vollmer S.V."/>
        </authorList>
    </citation>
    <scope>NUCLEOTIDE SEQUENCE</scope>
    <source>
        <strain evidence="10">K2</strain>
    </source>
</reference>
<keyword evidence="3" id="KW-0677">Repeat</keyword>
<evidence type="ECO:0000256" key="2">
    <source>
        <dbReference type="ARBA" id="ARBA00022723"/>
    </source>
</evidence>
<dbReference type="SUPFAM" id="SSF50998">
    <property type="entry name" value="Quinoprotein alcohol dehydrogenase-like"/>
    <property type="match status" value="1"/>
</dbReference>
<evidence type="ECO:0000256" key="4">
    <source>
        <dbReference type="ARBA" id="ARBA00022771"/>
    </source>
</evidence>
<dbReference type="InterPro" id="IPR013083">
    <property type="entry name" value="Znf_RING/FYVE/PHD"/>
</dbReference>
<dbReference type="PANTHER" id="PTHR19848">
    <property type="entry name" value="WD40 REPEAT PROTEIN"/>
    <property type="match status" value="1"/>
</dbReference>